<comment type="caution">
    <text evidence="2">The sequence shown here is derived from an EMBL/GenBank/DDBJ whole genome shotgun (WGS) entry which is preliminary data.</text>
</comment>
<sequence length="158" mass="18568">MLQGNEDKLCKLKYMIAQDLLINTKTKQINHKAATDKTQQLDQNHRDRTSMCGTGKTRNGSNLTQRQKNTQKHQSLKEMNKKQTRGNKAKQIQSNKIKKSKTLRQKLELGEKLVKKYLHRNINGTQNKTFKTQNSHREIKTVCYKRKHKMFTEKQTKS</sequence>
<dbReference type="Proteomes" id="UP001469553">
    <property type="component" value="Unassembled WGS sequence"/>
</dbReference>
<feature type="region of interest" description="Disordered" evidence="1">
    <location>
        <begin position="33"/>
        <end position="100"/>
    </location>
</feature>
<name>A0ABV0YD92_9TELE</name>
<dbReference type="EMBL" id="JAHRIP010029336">
    <property type="protein sequence ID" value="MEQ2291712.1"/>
    <property type="molecule type" value="Genomic_DNA"/>
</dbReference>
<evidence type="ECO:0000313" key="2">
    <source>
        <dbReference type="EMBL" id="MEQ2291712.1"/>
    </source>
</evidence>
<feature type="compositionally biased region" description="Polar residues" evidence="1">
    <location>
        <begin position="56"/>
        <end position="68"/>
    </location>
</feature>
<organism evidence="2 3">
    <name type="scientific">Ameca splendens</name>
    <dbReference type="NCBI Taxonomy" id="208324"/>
    <lineage>
        <taxon>Eukaryota</taxon>
        <taxon>Metazoa</taxon>
        <taxon>Chordata</taxon>
        <taxon>Craniata</taxon>
        <taxon>Vertebrata</taxon>
        <taxon>Euteleostomi</taxon>
        <taxon>Actinopterygii</taxon>
        <taxon>Neopterygii</taxon>
        <taxon>Teleostei</taxon>
        <taxon>Neoteleostei</taxon>
        <taxon>Acanthomorphata</taxon>
        <taxon>Ovalentaria</taxon>
        <taxon>Atherinomorphae</taxon>
        <taxon>Cyprinodontiformes</taxon>
        <taxon>Goodeidae</taxon>
        <taxon>Ameca</taxon>
    </lineage>
</organism>
<accession>A0ABV0YD92</accession>
<keyword evidence="3" id="KW-1185">Reference proteome</keyword>
<protein>
    <submittedName>
        <fullName evidence="2">Uncharacterized protein</fullName>
    </submittedName>
</protein>
<reference evidence="2 3" key="1">
    <citation type="submission" date="2021-06" db="EMBL/GenBank/DDBJ databases">
        <authorList>
            <person name="Palmer J.M."/>
        </authorList>
    </citation>
    <scope>NUCLEOTIDE SEQUENCE [LARGE SCALE GENOMIC DNA]</scope>
    <source>
        <strain evidence="2 3">AS_MEX2019</strain>
        <tissue evidence="2">Muscle</tissue>
    </source>
</reference>
<gene>
    <name evidence="2" type="ORF">AMECASPLE_015753</name>
</gene>
<evidence type="ECO:0000313" key="3">
    <source>
        <dbReference type="Proteomes" id="UP001469553"/>
    </source>
</evidence>
<proteinExistence type="predicted"/>
<evidence type="ECO:0000256" key="1">
    <source>
        <dbReference type="SAM" id="MobiDB-lite"/>
    </source>
</evidence>